<evidence type="ECO:0000256" key="1">
    <source>
        <dbReference type="ARBA" id="ARBA00005233"/>
    </source>
</evidence>
<dbReference type="InterPro" id="IPR045584">
    <property type="entry name" value="Pilin-like"/>
</dbReference>
<protein>
    <recommendedName>
        <fullName evidence="8">Prepilin-type N-terminal cleavage/methylation domain-containing protein</fullName>
    </recommendedName>
</protein>
<evidence type="ECO:0000256" key="2">
    <source>
        <dbReference type="ARBA" id="ARBA00011156"/>
    </source>
</evidence>
<dbReference type="GO" id="GO:0009289">
    <property type="term" value="C:pilus"/>
    <property type="evidence" value="ECO:0007669"/>
    <property type="project" value="InterPro"/>
</dbReference>
<comment type="similarity">
    <text evidence="1 4">Belongs to the N-Me-Phe pilin family.</text>
</comment>
<evidence type="ECO:0008006" key="8">
    <source>
        <dbReference type="Google" id="ProtNLM"/>
    </source>
</evidence>
<evidence type="ECO:0000256" key="4">
    <source>
        <dbReference type="RuleBase" id="RU000389"/>
    </source>
</evidence>
<dbReference type="Proteomes" id="UP000191160">
    <property type="component" value="Unassembled WGS sequence"/>
</dbReference>
<evidence type="ECO:0000313" key="7">
    <source>
        <dbReference type="Proteomes" id="UP000191160"/>
    </source>
</evidence>
<reference evidence="6 7" key="1">
    <citation type="submission" date="2017-02" db="EMBL/GenBank/DDBJ databases">
        <title>Acinetobacter sp. ANC 4945, whole genome shotgun sequencing project.</title>
        <authorList>
            <person name="Radolfova-Krizova L."/>
            <person name="Al Atrouni A."/>
            <person name="Nemec A."/>
        </authorList>
    </citation>
    <scope>NUCLEOTIDE SEQUENCE [LARGE SCALE GENOMIC DNA]</scope>
    <source>
        <strain evidence="6 7">ANC 4945</strain>
    </source>
</reference>
<dbReference type="Gene3D" id="3.30.700.10">
    <property type="entry name" value="Glycoprotein, Type 4 Pilin"/>
    <property type="match status" value="1"/>
</dbReference>
<dbReference type="InterPro" id="IPR001082">
    <property type="entry name" value="Pilin"/>
</dbReference>
<name>A0A1T1H4T5_9GAMM</name>
<dbReference type="Pfam" id="PF07963">
    <property type="entry name" value="N_methyl"/>
    <property type="match status" value="1"/>
</dbReference>
<dbReference type="GO" id="GO:0015628">
    <property type="term" value="P:protein secretion by the type II secretion system"/>
    <property type="evidence" value="ECO:0007669"/>
    <property type="project" value="InterPro"/>
</dbReference>
<feature type="transmembrane region" description="Helical" evidence="5">
    <location>
        <begin position="7"/>
        <end position="28"/>
    </location>
</feature>
<dbReference type="SUPFAM" id="SSF54523">
    <property type="entry name" value="Pili subunits"/>
    <property type="match status" value="1"/>
</dbReference>
<dbReference type="RefSeq" id="WP_078189369.1">
    <property type="nucleotide sequence ID" value="NZ_JAMCOZ010000005.1"/>
</dbReference>
<dbReference type="PROSITE" id="PS00409">
    <property type="entry name" value="PROKAR_NTER_METHYL"/>
    <property type="match status" value="1"/>
</dbReference>
<keyword evidence="5" id="KW-0812">Transmembrane</keyword>
<proteinExistence type="inferred from homology"/>
<organism evidence="6 7">
    <name type="scientific">Acinetobacter amyesii</name>
    <dbReference type="NCBI Taxonomy" id="2942470"/>
    <lineage>
        <taxon>Bacteria</taxon>
        <taxon>Pseudomonadati</taxon>
        <taxon>Pseudomonadota</taxon>
        <taxon>Gammaproteobacteria</taxon>
        <taxon>Moraxellales</taxon>
        <taxon>Moraxellaceae</taxon>
        <taxon>Acinetobacter</taxon>
    </lineage>
</organism>
<dbReference type="GO" id="GO:0015627">
    <property type="term" value="C:type II protein secretion system complex"/>
    <property type="evidence" value="ECO:0007669"/>
    <property type="project" value="InterPro"/>
</dbReference>
<dbReference type="PANTHER" id="PTHR30093:SF34">
    <property type="entry name" value="PREPILIN PEPTIDASE-DEPENDENT PROTEIN D"/>
    <property type="match status" value="1"/>
</dbReference>
<gene>
    <name evidence="6" type="ORF">B1202_04370</name>
</gene>
<comment type="caution">
    <text evidence="6">The sequence shown here is derived from an EMBL/GenBank/DDBJ whole genome shotgun (WGS) entry which is preliminary data.</text>
</comment>
<evidence type="ECO:0000256" key="3">
    <source>
        <dbReference type="ARBA" id="ARBA00022481"/>
    </source>
</evidence>
<comment type="subunit">
    <text evidence="2">The pili are polar flexible filaments of about 5.4 nanometers diameter and 2.5 micrometers average length; they consist of only a single polypeptide chain arranged in a helical configuration of five subunits per turn in the assembled pilus.</text>
</comment>
<dbReference type="Pfam" id="PF00114">
    <property type="entry name" value="Pilin"/>
    <property type="match status" value="1"/>
</dbReference>
<keyword evidence="7" id="KW-1185">Reference proteome</keyword>
<dbReference type="PRINTS" id="PR00813">
    <property type="entry name" value="BCTERIALGSPG"/>
</dbReference>
<dbReference type="InterPro" id="IPR000983">
    <property type="entry name" value="Bac_GSPG_pilin"/>
</dbReference>
<dbReference type="PANTHER" id="PTHR30093">
    <property type="entry name" value="GENERAL SECRETION PATHWAY PROTEIN G"/>
    <property type="match status" value="1"/>
</dbReference>
<dbReference type="NCBIfam" id="TIGR02532">
    <property type="entry name" value="IV_pilin_GFxxxE"/>
    <property type="match status" value="1"/>
</dbReference>
<dbReference type="GO" id="GO:0007155">
    <property type="term" value="P:cell adhesion"/>
    <property type="evidence" value="ECO:0007669"/>
    <property type="project" value="InterPro"/>
</dbReference>
<dbReference type="InterPro" id="IPR012902">
    <property type="entry name" value="N_methyl_site"/>
</dbReference>
<dbReference type="EMBL" id="MVKX01000002">
    <property type="protein sequence ID" value="OOV84868.1"/>
    <property type="molecule type" value="Genomic_DNA"/>
</dbReference>
<dbReference type="AlphaFoldDB" id="A0A1T1H4T5"/>
<keyword evidence="5" id="KW-0472">Membrane</keyword>
<sequence>MKSVQKGFTLIELMIVVAIIGILAAIAIPQYQNYVTKSQVTRVVGELGSLRTLVDLCLTDGKECVFNVPGSSLLGAAGEEGKMPTGGEKVNDLMQPTLDFTMATGAGTIKGKFGVGASGNLKDKTITWTRAADTAGGSWTCDAGSIDTKFAPSGCPAKSGS</sequence>
<keyword evidence="4" id="KW-0281">Fimbrium</keyword>
<accession>A0A1T1H4T5</accession>
<keyword evidence="5" id="KW-1133">Transmembrane helix</keyword>
<keyword evidence="3" id="KW-0488">Methylation</keyword>
<evidence type="ECO:0000256" key="5">
    <source>
        <dbReference type="SAM" id="Phobius"/>
    </source>
</evidence>
<evidence type="ECO:0000313" key="6">
    <source>
        <dbReference type="EMBL" id="OOV84868.1"/>
    </source>
</evidence>